<reference evidence="1" key="1">
    <citation type="journal article" date="2020" name="Stud. Mycol.">
        <title>101 Dothideomycetes genomes: a test case for predicting lifestyles and emergence of pathogens.</title>
        <authorList>
            <person name="Haridas S."/>
            <person name="Albert R."/>
            <person name="Binder M."/>
            <person name="Bloem J."/>
            <person name="Labutti K."/>
            <person name="Salamov A."/>
            <person name="Andreopoulos B."/>
            <person name="Baker S."/>
            <person name="Barry K."/>
            <person name="Bills G."/>
            <person name="Bluhm B."/>
            <person name="Cannon C."/>
            <person name="Castanera R."/>
            <person name="Culley D."/>
            <person name="Daum C."/>
            <person name="Ezra D."/>
            <person name="Gonzalez J."/>
            <person name="Henrissat B."/>
            <person name="Kuo A."/>
            <person name="Liang C."/>
            <person name="Lipzen A."/>
            <person name="Lutzoni F."/>
            <person name="Magnuson J."/>
            <person name="Mondo S."/>
            <person name="Nolan M."/>
            <person name="Ohm R."/>
            <person name="Pangilinan J."/>
            <person name="Park H.-J."/>
            <person name="Ramirez L."/>
            <person name="Alfaro M."/>
            <person name="Sun H."/>
            <person name="Tritt A."/>
            <person name="Yoshinaga Y."/>
            <person name="Zwiers L.-H."/>
            <person name="Turgeon B."/>
            <person name="Goodwin S."/>
            <person name="Spatafora J."/>
            <person name="Crous P."/>
            <person name="Grigoriev I."/>
        </authorList>
    </citation>
    <scope>NUCLEOTIDE SEQUENCE</scope>
    <source>
        <strain evidence="1">CBS 207.26</strain>
    </source>
</reference>
<accession>A0A6A6DZF0</accession>
<dbReference type="OrthoDB" id="2679825at2759"/>
<keyword evidence="2" id="KW-1185">Reference proteome</keyword>
<dbReference type="Pfam" id="PF21858">
    <property type="entry name" value="DUF6914"/>
    <property type="match status" value="1"/>
</dbReference>
<proteinExistence type="predicted"/>
<dbReference type="InterPro" id="IPR054208">
    <property type="entry name" value="DUF6914"/>
</dbReference>
<dbReference type="EMBL" id="ML994638">
    <property type="protein sequence ID" value="KAF2184393.1"/>
    <property type="molecule type" value="Genomic_DNA"/>
</dbReference>
<sequence>MKLRASCHNHGNMSMYLFRILQEPKLLVLITITKITDSVPLERILERTLVYQAGDPSQEKAKRFACLAWLQDVLENSRTEDTISGLKPWDEIEQATRNLWERRSARAGEMLGGRGIGRWD</sequence>
<protein>
    <submittedName>
        <fullName evidence="1">Uncharacterized protein</fullName>
    </submittedName>
</protein>
<dbReference type="AlphaFoldDB" id="A0A6A6DZF0"/>
<organism evidence="1 2">
    <name type="scientific">Zopfia rhizophila CBS 207.26</name>
    <dbReference type="NCBI Taxonomy" id="1314779"/>
    <lineage>
        <taxon>Eukaryota</taxon>
        <taxon>Fungi</taxon>
        <taxon>Dikarya</taxon>
        <taxon>Ascomycota</taxon>
        <taxon>Pezizomycotina</taxon>
        <taxon>Dothideomycetes</taxon>
        <taxon>Dothideomycetes incertae sedis</taxon>
        <taxon>Zopfiaceae</taxon>
        <taxon>Zopfia</taxon>
    </lineage>
</organism>
<evidence type="ECO:0000313" key="2">
    <source>
        <dbReference type="Proteomes" id="UP000800200"/>
    </source>
</evidence>
<gene>
    <name evidence="1" type="ORF">K469DRAFT_183250</name>
</gene>
<evidence type="ECO:0000313" key="1">
    <source>
        <dbReference type="EMBL" id="KAF2184393.1"/>
    </source>
</evidence>
<dbReference type="Proteomes" id="UP000800200">
    <property type="component" value="Unassembled WGS sequence"/>
</dbReference>
<name>A0A6A6DZF0_9PEZI</name>